<feature type="region of interest" description="Disordered" evidence="6">
    <location>
        <begin position="1"/>
        <end position="32"/>
    </location>
</feature>
<gene>
    <name evidence="8" type="ORF">TSUD_213190</name>
</gene>
<dbReference type="Proteomes" id="UP000242715">
    <property type="component" value="Unassembled WGS sequence"/>
</dbReference>
<feature type="domain" description="Sororin C-terminal region" evidence="7">
    <location>
        <begin position="42"/>
        <end position="63"/>
    </location>
</feature>
<organism evidence="8 9">
    <name type="scientific">Trifolium subterraneum</name>
    <name type="common">Subterranean clover</name>
    <dbReference type="NCBI Taxonomy" id="3900"/>
    <lineage>
        <taxon>Eukaryota</taxon>
        <taxon>Viridiplantae</taxon>
        <taxon>Streptophyta</taxon>
        <taxon>Embryophyta</taxon>
        <taxon>Tracheophyta</taxon>
        <taxon>Spermatophyta</taxon>
        <taxon>Magnoliopsida</taxon>
        <taxon>eudicotyledons</taxon>
        <taxon>Gunneridae</taxon>
        <taxon>Pentapetalae</taxon>
        <taxon>rosids</taxon>
        <taxon>fabids</taxon>
        <taxon>Fabales</taxon>
        <taxon>Fabaceae</taxon>
        <taxon>Papilionoideae</taxon>
        <taxon>50 kb inversion clade</taxon>
        <taxon>NPAAA clade</taxon>
        <taxon>Hologalegina</taxon>
        <taxon>IRL clade</taxon>
        <taxon>Trifolieae</taxon>
        <taxon>Trifolium</taxon>
    </lineage>
</organism>
<keyword evidence="2" id="KW-0498">Mitosis</keyword>
<dbReference type="PANTHER" id="PTHR35740">
    <property type="entry name" value="OS12G0111700 PROTEIN"/>
    <property type="match status" value="1"/>
</dbReference>
<evidence type="ECO:0000256" key="2">
    <source>
        <dbReference type="ARBA" id="ARBA00022776"/>
    </source>
</evidence>
<keyword evidence="1" id="KW-0132">Cell division</keyword>
<evidence type="ECO:0000313" key="8">
    <source>
        <dbReference type="EMBL" id="GAU37578.1"/>
    </source>
</evidence>
<dbReference type="OrthoDB" id="1903589at2759"/>
<proteinExistence type="inferred from homology"/>
<feature type="compositionally biased region" description="Basic and acidic residues" evidence="6">
    <location>
        <begin position="1"/>
        <end position="14"/>
    </location>
</feature>
<comment type="similarity">
    <text evidence="5">Belongs to the sororin family.</text>
</comment>
<dbReference type="EMBL" id="DF973679">
    <property type="protein sequence ID" value="GAU37578.1"/>
    <property type="molecule type" value="Genomic_DNA"/>
</dbReference>
<keyword evidence="4" id="KW-0131">Cell cycle</keyword>
<keyword evidence="9" id="KW-1185">Reference proteome</keyword>
<reference evidence="9" key="1">
    <citation type="journal article" date="2017" name="Front. Plant Sci.">
        <title>Climate Clever Clovers: New Paradigm to Reduce the Environmental Footprint of Ruminants by Breeding Low Methanogenic Forages Utilizing Haplotype Variation.</title>
        <authorList>
            <person name="Kaur P."/>
            <person name="Appels R."/>
            <person name="Bayer P.E."/>
            <person name="Keeble-Gagnere G."/>
            <person name="Wang J."/>
            <person name="Hirakawa H."/>
            <person name="Shirasawa K."/>
            <person name="Vercoe P."/>
            <person name="Stefanova K."/>
            <person name="Durmic Z."/>
            <person name="Nichols P."/>
            <person name="Revell C."/>
            <person name="Isobe S.N."/>
            <person name="Edwards D."/>
            <person name="Erskine W."/>
        </authorList>
    </citation>
    <scope>NUCLEOTIDE SEQUENCE [LARGE SCALE GENOMIC DNA]</scope>
    <source>
        <strain evidence="9">cv. Daliak</strain>
    </source>
</reference>
<evidence type="ECO:0000256" key="3">
    <source>
        <dbReference type="ARBA" id="ARBA00023242"/>
    </source>
</evidence>
<dbReference type="PANTHER" id="PTHR35740:SF1">
    <property type="entry name" value="OS12G0111700 PROTEIN"/>
    <property type="match status" value="1"/>
</dbReference>
<dbReference type="GO" id="GO:0051301">
    <property type="term" value="P:cell division"/>
    <property type="evidence" value="ECO:0007669"/>
    <property type="project" value="UniProtKB-KW"/>
</dbReference>
<accession>A0A2Z6MYD0</accession>
<name>A0A2Z6MYD0_TRISU</name>
<evidence type="ECO:0000259" key="7">
    <source>
        <dbReference type="Pfam" id="PF25220"/>
    </source>
</evidence>
<dbReference type="AlphaFoldDB" id="A0A2Z6MYD0"/>
<protein>
    <recommendedName>
        <fullName evidence="7">Sororin C-terminal region domain-containing protein</fullName>
    </recommendedName>
</protein>
<evidence type="ECO:0000256" key="4">
    <source>
        <dbReference type="ARBA" id="ARBA00023306"/>
    </source>
</evidence>
<evidence type="ECO:0000313" key="9">
    <source>
        <dbReference type="Proteomes" id="UP000242715"/>
    </source>
</evidence>
<dbReference type="GO" id="GO:0005634">
    <property type="term" value="C:nucleus"/>
    <property type="evidence" value="ECO:0007669"/>
    <property type="project" value="UniProtKB-SubCell"/>
</dbReference>
<dbReference type="InterPro" id="IPR057337">
    <property type="entry name" value="Sororin_C"/>
</dbReference>
<sequence length="70" mass="7938">MVVKLSKEKSDGLERANPPEAKAFSDPCTKKHGARSSKILEEDYIKKQNAYFNLIDEFELVEEDADSMSD</sequence>
<dbReference type="Pfam" id="PF25220">
    <property type="entry name" value="Sororin_C"/>
    <property type="match status" value="1"/>
</dbReference>
<evidence type="ECO:0000256" key="1">
    <source>
        <dbReference type="ARBA" id="ARBA00022618"/>
    </source>
</evidence>
<keyword evidence="3" id="KW-0539">Nucleus</keyword>
<evidence type="ECO:0000256" key="5">
    <source>
        <dbReference type="ARBA" id="ARBA00093465"/>
    </source>
</evidence>
<evidence type="ECO:0000256" key="6">
    <source>
        <dbReference type="SAM" id="MobiDB-lite"/>
    </source>
</evidence>